<dbReference type="EMBL" id="JACIEU010000071">
    <property type="protein sequence ID" value="MBB4152058.1"/>
    <property type="molecule type" value="Genomic_DNA"/>
</dbReference>
<feature type="non-terminal residue" evidence="2">
    <location>
        <position position="1"/>
    </location>
</feature>
<organism evidence="2 3">
    <name type="scientific">Sphingobium scionense</name>
    <dbReference type="NCBI Taxonomy" id="1404341"/>
    <lineage>
        <taxon>Bacteria</taxon>
        <taxon>Pseudomonadati</taxon>
        <taxon>Pseudomonadota</taxon>
        <taxon>Alphaproteobacteria</taxon>
        <taxon>Sphingomonadales</taxon>
        <taxon>Sphingomonadaceae</taxon>
        <taxon>Sphingobium</taxon>
    </lineage>
</organism>
<dbReference type="AlphaFoldDB" id="A0A7W6LX39"/>
<gene>
    <name evidence="2" type="ORF">GGQ90_005874</name>
</gene>
<dbReference type="Proteomes" id="UP000590524">
    <property type="component" value="Unassembled WGS sequence"/>
</dbReference>
<comment type="caution">
    <text evidence="2">The sequence shown here is derived from an EMBL/GenBank/DDBJ whole genome shotgun (WGS) entry which is preliminary data.</text>
</comment>
<sequence length="36" mass="3802">DQHHDAEFGGDASERDETYPGGDRLVEAEQIGVGSG</sequence>
<proteinExistence type="predicted"/>
<evidence type="ECO:0000256" key="1">
    <source>
        <dbReference type="SAM" id="MobiDB-lite"/>
    </source>
</evidence>
<feature type="region of interest" description="Disordered" evidence="1">
    <location>
        <begin position="1"/>
        <end position="36"/>
    </location>
</feature>
<protein>
    <submittedName>
        <fullName evidence="2">Uncharacterized protein</fullName>
    </submittedName>
</protein>
<evidence type="ECO:0000313" key="3">
    <source>
        <dbReference type="Proteomes" id="UP000590524"/>
    </source>
</evidence>
<feature type="compositionally biased region" description="Basic and acidic residues" evidence="1">
    <location>
        <begin position="1"/>
        <end position="18"/>
    </location>
</feature>
<evidence type="ECO:0000313" key="2">
    <source>
        <dbReference type="EMBL" id="MBB4152058.1"/>
    </source>
</evidence>
<name>A0A7W6LX39_9SPHN</name>
<accession>A0A7W6LX39</accession>
<keyword evidence="3" id="KW-1185">Reference proteome</keyword>
<reference evidence="2 3" key="1">
    <citation type="submission" date="2020-08" db="EMBL/GenBank/DDBJ databases">
        <title>Genomic Encyclopedia of Type Strains, Phase IV (KMG-IV): sequencing the most valuable type-strain genomes for metagenomic binning, comparative biology and taxonomic classification.</title>
        <authorList>
            <person name="Goeker M."/>
        </authorList>
    </citation>
    <scope>NUCLEOTIDE SEQUENCE [LARGE SCALE GENOMIC DNA]</scope>
    <source>
        <strain evidence="2 3">DSM 19371</strain>
    </source>
</reference>